<comment type="caution">
    <text evidence="12">The sequence shown here is derived from an EMBL/GenBank/DDBJ whole genome shotgun (WGS) entry which is preliminary data.</text>
</comment>
<evidence type="ECO:0000313" key="12">
    <source>
        <dbReference type="EMBL" id="TSB05364.1"/>
    </source>
</evidence>
<dbReference type="Gene3D" id="2.30.30.830">
    <property type="match status" value="1"/>
</dbReference>
<feature type="domain" description="Type II secretion system protein GspC N-terminal" evidence="10">
    <location>
        <begin position="78"/>
        <end position="206"/>
    </location>
</feature>
<proteinExistence type="predicted"/>
<keyword evidence="3" id="KW-1003">Cell membrane</keyword>
<name>A0A553WL32_9SPHN</name>
<dbReference type="EMBL" id="VKKU01000001">
    <property type="protein sequence ID" value="TSB05364.1"/>
    <property type="molecule type" value="Genomic_DNA"/>
</dbReference>
<evidence type="ECO:0000256" key="7">
    <source>
        <dbReference type="ARBA" id="ARBA00022989"/>
    </source>
</evidence>
<dbReference type="InterPro" id="IPR024961">
    <property type="entry name" value="T2SS_GspC_N"/>
</dbReference>
<dbReference type="GO" id="GO:0005886">
    <property type="term" value="C:plasma membrane"/>
    <property type="evidence" value="ECO:0007669"/>
    <property type="project" value="UniProtKB-SubCell"/>
</dbReference>
<keyword evidence="7 9" id="KW-1133">Transmembrane helix</keyword>
<gene>
    <name evidence="12" type="ORF">FOM92_02325</name>
</gene>
<keyword evidence="6" id="KW-0653">Protein transport</keyword>
<evidence type="ECO:0000313" key="13">
    <source>
        <dbReference type="Proteomes" id="UP000320160"/>
    </source>
</evidence>
<evidence type="ECO:0000256" key="9">
    <source>
        <dbReference type="SAM" id="Phobius"/>
    </source>
</evidence>
<comment type="subcellular location">
    <subcellularLocation>
        <location evidence="1">Cell inner membrane</location>
    </subcellularLocation>
</comment>
<evidence type="ECO:0000256" key="8">
    <source>
        <dbReference type="ARBA" id="ARBA00023136"/>
    </source>
</evidence>
<evidence type="ECO:0000256" key="6">
    <source>
        <dbReference type="ARBA" id="ARBA00022927"/>
    </source>
</evidence>
<evidence type="ECO:0000256" key="4">
    <source>
        <dbReference type="ARBA" id="ARBA00022519"/>
    </source>
</evidence>
<evidence type="ECO:0000256" key="2">
    <source>
        <dbReference type="ARBA" id="ARBA00022448"/>
    </source>
</evidence>
<dbReference type="Proteomes" id="UP000320160">
    <property type="component" value="Unassembled WGS sequence"/>
</dbReference>
<organism evidence="12 13">
    <name type="scientific">Sphingorhabdus contaminans</name>
    <dbReference type="NCBI Taxonomy" id="1343899"/>
    <lineage>
        <taxon>Bacteria</taxon>
        <taxon>Pseudomonadati</taxon>
        <taxon>Pseudomonadota</taxon>
        <taxon>Alphaproteobacteria</taxon>
        <taxon>Sphingomonadales</taxon>
        <taxon>Sphingomonadaceae</taxon>
        <taxon>Sphingorhabdus</taxon>
    </lineage>
</organism>
<keyword evidence="5 9" id="KW-0812">Transmembrane</keyword>
<keyword evidence="4" id="KW-0997">Cell inner membrane</keyword>
<dbReference type="OrthoDB" id="9812912at2"/>
<evidence type="ECO:0000259" key="11">
    <source>
        <dbReference type="Pfam" id="PF17820"/>
    </source>
</evidence>
<evidence type="ECO:0000256" key="3">
    <source>
        <dbReference type="ARBA" id="ARBA00022475"/>
    </source>
</evidence>
<dbReference type="GO" id="GO:0015031">
    <property type="term" value="P:protein transport"/>
    <property type="evidence" value="ECO:0007669"/>
    <property type="project" value="UniProtKB-KW"/>
</dbReference>
<keyword evidence="13" id="KW-1185">Reference proteome</keyword>
<sequence>MCCRYFFGRIAQTGASGTFRRSLNCHFSVIRESQHRLSSAFDCTESSGESVAFLLADRLKLRPRRFASISAATVLIGLLALLAAVQFARLVWFIVTPVGTLGDWRMQTVNIVPPSARASLFAGFDPFFRNDQTTAGADNVTSLNLTLYGIRANESSGGGSAIIAGEDGVQRSYAVGEEVTPGVTLDAVAFDHVILSRGGVKESLYLDQSVPAETVNPSGTASAPVMPSSPSSTGAALNAATLQKSIGFAPRNEGGRITGLVLQPRDDGTMLRLAGFQDGDVVVAVNGRPVSSAADVAAQFRPGSRLSVDVERGGAKVPISINLEQP</sequence>
<dbReference type="Pfam" id="PF11356">
    <property type="entry name" value="T2SSC"/>
    <property type="match status" value="1"/>
</dbReference>
<accession>A0A553WL32</accession>
<evidence type="ECO:0000256" key="1">
    <source>
        <dbReference type="ARBA" id="ARBA00004533"/>
    </source>
</evidence>
<dbReference type="SUPFAM" id="SSF50156">
    <property type="entry name" value="PDZ domain-like"/>
    <property type="match status" value="1"/>
</dbReference>
<dbReference type="Pfam" id="PF17820">
    <property type="entry name" value="PDZ_6"/>
    <property type="match status" value="1"/>
</dbReference>
<reference evidence="12 13" key="1">
    <citation type="submission" date="2019-07" db="EMBL/GenBank/DDBJ databases">
        <authorList>
            <person name="Park M."/>
        </authorList>
    </citation>
    <scope>NUCLEOTIDE SEQUENCE [LARGE SCALE GENOMIC DNA]</scope>
    <source>
        <strain evidence="12 13">KCTC32445</strain>
    </source>
</reference>
<feature type="transmembrane region" description="Helical" evidence="9">
    <location>
        <begin position="66"/>
        <end position="88"/>
    </location>
</feature>
<keyword evidence="8 9" id="KW-0472">Membrane</keyword>
<dbReference type="InterPro" id="IPR041489">
    <property type="entry name" value="PDZ_6"/>
</dbReference>
<dbReference type="Gene3D" id="2.30.42.10">
    <property type="match status" value="1"/>
</dbReference>
<dbReference type="AlphaFoldDB" id="A0A553WL32"/>
<dbReference type="InterPro" id="IPR036034">
    <property type="entry name" value="PDZ_sf"/>
</dbReference>
<protein>
    <submittedName>
        <fullName evidence="12">Type II secretion system protein C</fullName>
    </submittedName>
</protein>
<feature type="domain" description="PDZ" evidence="11">
    <location>
        <begin position="268"/>
        <end position="312"/>
    </location>
</feature>
<evidence type="ECO:0000256" key="5">
    <source>
        <dbReference type="ARBA" id="ARBA00022692"/>
    </source>
</evidence>
<evidence type="ECO:0000259" key="10">
    <source>
        <dbReference type="Pfam" id="PF11356"/>
    </source>
</evidence>
<keyword evidence="2" id="KW-0813">Transport</keyword>